<dbReference type="Pfam" id="PF04937">
    <property type="entry name" value="DUF659"/>
    <property type="match status" value="1"/>
</dbReference>
<dbReference type="PANTHER" id="PTHR46169:SF29">
    <property type="entry name" value="DNA REPLICATION-RELATED ELEMENT FACTOR, ISOFORM A"/>
    <property type="match status" value="1"/>
</dbReference>
<reference evidence="3 4" key="1">
    <citation type="submission" date="2017-11" db="EMBL/GenBank/DDBJ databases">
        <title>The genome of Rhizophagus clarus HR1 reveals common genetic basis of auxotrophy among arbuscular mycorrhizal fungi.</title>
        <authorList>
            <person name="Kobayashi Y."/>
        </authorList>
    </citation>
    <scope>NUCLEOTIDE SEQUENCE [LARGE SCALE GENOMIC DNA]</scope>
    <source>
        <strain evidence="3 4">HR1</strain>
    </source>
</reference>
<dbReference type="AlphaFoldDB" id="A0A2Z6Q611"/>
<proteinExistence type="predicted"/>
<feature type="region of interest" description="Disordered" evidence="1">
    <location>
        <begin position="1"/>
        <end position="38"/>
    </location>
</feature>
<feature type="domain" description="DUF659" evidence="2">
    <location>
        <begin position="148"/>
        <end position="250"/>
    </location>
</feature>
<accession>A0A2Z6Q611</accession>
<evidence type="ECO:0000313" key="4">
    <source>
        <dbReference type="Proteomes" id="UP000247702"/>
    </source>
</evidence>
<dbReference type="PANTHER" id="PTHR46169">
    <property type="entry name" value="DNA REPLICATION-RELATED ELEMENT FACTOR, ISOFORM A"/>
    <property type="match status" value="1"/>
</dbReference>
<comment type="caution">
    <text evidence="3">The sequence shown here is derived from an EMBL/GenBank/DDBJ whole genome shotgun (WGS) entry which is preliminary data.</text>
</comment>
<dbReference type="InterPro" id="IPR007021">
    <property type="entry name" value="DUF659"/>
</dbReference>
<dbReference type="EMBL" id="BEXD01000178">
    <property type="protein sequence ID" value="GBB84995.1"/>
    <property type="molecule type" value="Genomic_DNA"/>
</dbReference>
<protein>
    <recommendedName>
        <fullName evidence="2">DUF659 domain-containing protein</fullName>
    </recommendedName>
</protein>
<dbReference type="SUPFAM" id="SSF140996">
    <property type="entry name" value="Hermes dimerisation domain"/>
    <property type="match status" value="1"/>
</dbReference>
<dbReference type="GO" id="GO:0005634">
    <property type="term" value="C:nucleus"/>
    <property type="evidence" value="ECO:0007669"/>
    <property type="project" value="TreeGrafter"/>
</dbReference>
<gene>
    <name evidence="3" type="ORF">RclHR1_11580016</name>
</gene>
<dbReference type="GO" id="GO:0006357">
    <property type="term" value="P:regulation of transcription by RNA polymerase II"/>
    <property type="evidence" value="ECO:0007669"/>
    <property type="project" value="TreeGrafter"/>
</dbReference>
<evidence type="ECO:0000256" key="1">
    <source>
        <dbReference type="SAM" id="MobiDB-lite"/>
    </source>
</evidence>
<dbReference type="InterPro" id="IPR052717">
    <property type="entry name" value="Vacuolar_transposase_reg"/>
</dbReference>
<evidence type="ECO:0000313" key="3">
    <source>
        <dbReference type="EMBL" id="GBB84995.1"/>
    </source>
</evidence>
<sequence length="251" mass="28127">MSTPEDQDFDFSIPSPALTPITPGSPAPKEKKKGGQPKSLVWGTHVIQGRKVSEDHYEATCSYCSYFWKKGSSQDLEGHFANVCPKVPDIQTKISEFNESTKLSEDRVHEIDRTCVKAFVVCGIPWNVIENLFFIELLKTLRPGYTPPSKDVLSGKLLSQETAVINQRVIKELKNAENLTMSCDGWTNSANESIWNFLIHTSDHEEYLWCLKDLSSESHTGEFLAKTIEEIIEKIGPEKFSALITDSGANI</sequence>
<name>A0A2Z6Q611_9GLOM</name>
<keyword evidence="4" id="KW-1185">Reference proteome</keyword>
<organism evidence="3 4">
    <name type="scientific">Rhizophagus clarus</name>
    <dbReference type="NCBI Taxonomy" id="94130"/>
    <lineage>
        <taxon>Eukaryota</taxon>
        <taxon>Fungi</taxon>
        <taxon>Fungi incertae sedis</taxon>
        <taxon>Mucoromycota</taxon>
        <taxon>Glomeromycotina</taxon>
        <taxon>Glomeromycetes</taxon>
        <taxon>Glomerales</taxon>
        <taxon>Glomeraceae</taxon>
        <taxon>Rhizophagus</taxon>
    </lineage>
</organism>
<evidence type="ECO:0000259" key="2">
    <source>
        <dbReference type="Pfam" id="PF04937"/>
    </source>
</evidence>
<dbReference type="Proteomes" id="UP000247702">
    <property type="component" value="Unassembled WGS sequence"/>
</dbReference>